<dbReference type="InterPro" id="IPR025110">
    <property type="entry name" value="AMP-bd_C"/>
</dbReference>
<organism evidence="6 7">
    <name type="scientific">Streptomyces kaniharaensis</name>
    <dbReference type="NCBI Taxonomy" id="212423"/>
    <lineage>
        <taxon>Bacteria</taxon>
        <taxon>Bacillati</taxon>
        <taxon>Actinomycetota</taxon>
        <taxon>Actinomycetes</taxon>
        <taxon>Kitasatosporales</taxon>
        <taxon>Streptomycetaceae</taxon>
        <taxon>Streptomyces</taxon>
    </lineage>
</organism>
<dbReference type="Gene3D" id="3.30.300.30">
    <property type="match status" value="1"/>
</dbReference>
<dbReference type="GO" id="GO:0006631">
    <property type="term" value="P:fatty acid metabolic process"/>
    <property type="evidence" value="ECO:0007669"/>
    <property type="project" value="TreeGrafter"/>
</dbReference>
<dbReference type="Pfam" id="PF00501">
    <property type="entry name" value="AMP-binding"/>
    <property type="match status" value="2"/>
</dbReference>
<proteinExistence type="inferred from homology"/>
<dbReference type="GO" id="GO:0031956">
    <property type="term" value="F:medium-chain fatty acid-CoA ligase activity"/>
    <property type="evidence" value="ECO:0007669"/>
    <property type="project" value="TreeGrafter"/>
</dbReference>
<dbReference type="EMBL" id="WBOF01000001">
    <property type="protein sequence ID" value="MQS14912.1"/>
    <property type="molecule type" value="Genomic_DNA"/>
</dbReference>
<dbReference type="PANTHER" id="PTHR43201:SF5">
    <property type="entry name" value="MEDIUM-CHAIN ACYL-COA LIGASE ACSF2, MITOCHONDRIAL"/>
    <property type="match status" value="1"/>
</dbReference>
<evidence type="ECO:0000259" key="4">
    <source>
        <dbReference type="Pfam" id="PF00501"/>
    </source>
</evidence>
<feature type="domain" description="AMP-binding enzyme C-terminal" evidence="5">
    <location>
        <begin position="467"/>
        <end position="542"/>
    </location>
</feature>
<dbReference type="InterPro" id="IPR000873">
    <property type="entry name" value="AMP-dep_synth/lig_dom"/>
</dbReference>
<reference evidence="6 7" key="1">
    <citation type="submission" date="2019-09" db="EMBL/GenBank/DDBJ databases">
        <title>Genome Sequences of Streptomyces kaniharaensis ATCC 21070.</title>
        <authorList>
            <person name="Zhu W."/>
            <person name="De Crecy-Lagard V."/>
            <person name="Richards N.G."/>
        </authorList>
    </citation>
    <scope>NUCLEOTIDE SEQUENCE [LARGE SCALE GENOMIC DNA]</scope>
    <source>
        <strain evidence="6 7">SF-557</strain>
    </source>
</reference>
<dbReference type="Gene3D" id="3.40.50.980">
    <property type="match status" value="1"/>
</dbReference>
<feature type="region of interest" description="Disordered" evidence="3">
    <location>
        <begin position="360"/>
        <end position="382"/>
    </location>
</feature>
<evidence type="ECO:0000259" key="5">
    <source>
        <dbReference type="Pfam" id="PF13193"/>
    </source>
</evidence>
<dbReference type="InterPro" id="IPR042099">
    <property type="entry name" value="ANL_N_sf"/>
</dbReference>
<evidence type="ECO:0000256" key="3">
    <source>
        <dbReference type="SAM" id="MobiDB-lite"/>
    </source>
</evidence>
<dbReference type="InterPro" id="IPR045851">
    <property type="entry name" value="AMP-bd_C_sf"/>
</dbReference>
<keyword evidence="2" id="KW-0436">Ligase</keyword>
<evidence type="ECO:0000256" key="2">
    <source>
        <dbReference type="ARBA" id="ARBA00022598"/>
    </source>
</evidence>
<dbReference type="Gene3D" id="3.40.50.12780">
    <property type="entry name" value="N-terminal domain of ligase-like"/>
    <property type="match status" value="1"/>
</dbReference>
<name>A0A6N7KTF2_9ACTN</name>
<dbReference type="Pfam" id="PF13193">
    <property type="entry name" value="AMP-binding_C"/>
    <property type="match status" value="1"/>
</dbReference>
<evidence type="ECO:0000256" key="1">
    <source>
        <dbReference type="ARBA" id="ARBA00006432"/>
    </source>
</evidence>
<dbReference type="OrthoDB" id="9803968at2"/>
<dbReference type="AlphaFoldDB" id="A0A6N7KTF2"/>
<accession>A0A6N7KTF2</accession>
<dbReference type="PANTHER" id="PTHR43201">
    <property type="entry name" value="ACYL-COA SYNTHETASE"/>
    <property type="match status" value="1"/>
</dbReference>
<dbReference type="SUPFAM" id="SSF56801">
    <property type="entry name" value="Acetyl-CoA synthetase-like"/>
    <property type="match status" value="1"/>
</dbReference>
<sequence length="569" mass="61005">MTPAVLDAVTVPPHVAEGYRAEGWWRTETFLHDLLRTAARAPERPAVIAHRLHRPAGRRVQTVGYAQLAAYVERFAAALYALGVREGDPVAYQLPNWWETTALTLACLRLGAVAAPVLPTVRTHELAQTLRLTGARVCVVPDVWEGHPHAEALADLAADLPWLRHRVVLGDAAATGAVDFTTHFLRTPHERALRPPQPRADADRPALAVSVMNVDAAASCVLHTPNTLYANISAQHDPTGPGRRPGEVFYSALPLTSLASLLYTVYWPLAVGGTGVCQDVWDPDVCLDLLDTAAVDQAYAAPVYWTEVLAAQRRRPRTPHRLRLVLSGGRTGTPGPLLDDLGRALDTSVRTLWGAPEVGMGTLTKGDTPAEREGRSDGLPLDGLQISVLPRPGHAGAKAGALRVRGPSVCLARWHHGEPTPVATWADGDGWLGTGDTALGDGLGGIRVTERAGTRTGSIFMAPVDRIERELLEHPAVAEAAVVAHTDPDLGERTCAVVVPASDQPPPALLELREHLAGGGTGEAFLPTRLELVSALPRDEHGAVRHEGLRRWISRLLPGQPRTTPFTGT</sequence>
<evidence type="ECO:0000313" key="6">
    <source>
        <dbReference type="EMBL" id="MQS14912.1"/>
    </source>
</evidence>
<keyword evidence="7" id="KW-1185">Reference proteome</keyword>
<feature type="domain" description="AMP-dependent synthetase/ligase" evidence="4">
    <location>
        <begin position="221"/>
        <end position="409"/>
    </location>
</feature>
<comment type="similarity">
    <text evidence="1">Belongs to the ATP-dependent AMP-binding enzyme family.</text>
</comment>
<evidence type="ECO:0000313" key="7">
    <source>
        <dbReference type="Proteomes" id="UP000450000"/>
    </source>
</evidence>
<dbReference type="Proteomes" id="UP000450000">
    <property type="component" value="Unassembled WGS sequence"/>
</dbReference>
<gene>
    <name evidence="6" type="ORF">F7Q99_22270</name>
</gene>
<feature type="domain" description="AMP-dependent synthetase/ligase" evidence="4">
    <location>
        <begin position="36"/>
        <end position="206"/>
    </location>
</feature>
<protein>
    <submittedName>
        <fullName evidence="6">AMP-binding protein</fullName>
    </submittedName>
</protein>
<comment type="caution">
    <text evidence="6">The sequence shown here is derived from an EMBL/GenBank/DDBJ whole genome shotgun (WGS) entry which is preliminary data.</text>
</comment>